<reference evidence="2" key="1">
    <citation type="submission" date="2016-11" db="UniProtKB">
        <authorList>
            <consortium name="WormBaseParasite"/>
        </authorList>
    </citation>
    <scope>IDENTIFICATION</scope>
    <source>
        <strain evidence="2">KR3021</strain>
    </source>
</reference>
<sequence>MVCMDNDNSTEKLPYDDKDMNYFFSIVAIGNIAGAIPCEFMITHLGTKNAVSIYLMISIVSTFLLPYALQTSYWYGMTLRFFQGFSWAITLIASGTTTYSWSTLSAGGVYMTSLSLHGQIAPLFTSLVSGQLCAHGFGSWSIFYFHAIVSICCLCIYYTIHSDEPENNRFIPHGSAEIYQIKEGKDDNNSKDKNLHLEPVPYAKALFNPTLLLGNASYLVFFFGFHLWLHFNQKLNFDVGTTGIVVGLPYIVAIVCKFFAGYMSDRGCNCLSPVLKLKFLHGSTQLTVGVSFIVMGMFATQFPVLDIICFTIQVSAGAMVSGSIFKICQLVSRQHFHFIMAICSIANSVALIIVPTLARFIMPEYELMGYVDVNVVAPFWNDLGKKAIQLYKQYYPKSTAITVFVDFTLFDGNKLFGTIVITIQISMLHRAKFIISGKAISSAPASRDYRDYIRDTWKKTSEPEIPVVFVCGKGNYDLKNEESVYQDILQLDFIDSYKNLTLKMMGIYDYFIKNSQVEEIIVINDDTIVNATSLKELTRKKYTKPTMIGKVSRGYPRLFFKWLPWYVSSETYKHKCYPPFIQGSSFIINRPAAQLIHDNICRFPFVHLDDVFMGIITNCLEIKNQHEEGFDHHWLTEFVVFHYQYSRYTANQMRSFWKQIQNKL</sequence>
<evidence type="ECO:0000313" key="1">
    <source>
        <dbReference type="Proteomes" id="UP000095286"/>
    </source>
</evidence>
<evidence type="ECO:0000313" key="2">
    <source>
        <dbReference type="WBParaSite" id="RSKR_0000396500.1"/>
    </source>
</evidence>
<accession>A0AC35TTW0</accession>
<name>A0AC35TTW0_9BILA</name>
<proteinExistence type="predicted"/>
<dbReference type="Proteomes" id="UP000095286">
    <property type="component" value="Unplaced"/>
</dbReference>
<organism evidence="1 2">
    <name type="scientific">Rhabditophanes sp. KR3021</name>
    <dbReference type="NCBI Taxonomy" id="114890"/>
    <lineage>
        <taxon>Eukaryota</taxon>
        <taxon>Metazoa</taxon>
        <taxon>Ecdysozoa</taxon>
        <taxon>Nematoda</taxon>
        <taxon>Chromadorea</taxon>
        <taxon>Rhabditida</taxon>
        <taxon>Tylenchina</taxon>
        <taxon>Panagrolaimomorpha</taxon>
        <taxon>Strongyloidoidea</taxon>
        <taxon>Alloionematidae</taxon>
        <taxon>Rhabditophanes</taxon>
    </lineage>
</organism>
<dbReference type="WBParaSite" id="RSKR_0000396500.1">
    <property type="protein sequence ID" value="RSKR_0000396500.1"/>
    <property type="gene ID" value="RSKR_0000396500"/>
</dbReference>
<protein>
    <submittedName>
        <fullName evidence="2">MFS domain-containing protein</fullName>
    </submittedName>
</protein>